<dbReference type="InterPro" id="IPR053137">
    <property type="entry name" value="NLR-like"/>
</dbReference>
<dbReference type="GO" id="GO:0043531">
    <property type="term" value="F:ADP binding"/>
    <property type="evidence" value="ECO:0007669"/>
    <property type="project" value="InterPro"/>
</dbReference>
<dbReference type="PANTHER" id="PTHR46082">
    <property type="entry name" value="ATP/GTP-BINDING PROTEIN-RELATED"/>
    <property type="match status" value="1"/>
</dbReference>
<dbReference type="AlphaFoldDB" id="A0A8J5PA06"/>
<feature type="repeat" description="TPR" evidence="1">
    <location>
        <begin position="758"/>
        <end position="791"/>
    </location>
</feature>
<comment type="caution">
    <text evidence="3">The sequence shown here is derived from an EMBL/GenBank/DDBJ whole genome shotgun (WGS) entry which is preliminary data.</text>
</comment>
<protein>
    <submittedName>
        <fullName evidence="3">Nephrocystin-3</fullName>
    </submittedName>
</protein>
<accession>A0A8J5PA06</accession>
<evidence type="ECO:0000313" key="3">
    <source>
        <dbReference type="EMBL" id="KAG7415557.1"/>
    </source>
</evidence>
<evidence type="ECO:0000313" key="4">
    <source>
        <dbReference type="Proteomes" id="UP000694050"/>
    </source>
</evidence>
<evidence type="ECO:0000259" key="2">
    <source>
        <dbReference type="Pfam" id="PF00931"/>
    </source>
</evidence>
<dbReference type="PROSITE" id="PS50005">
    <property type="entry name" value="TPR"/>
    <property type="match status" value="3"/>
</dbReference>
<sequence length="1226" mass="139863">MSAPRSRQRLGLHQIVPSPDSVAGHTTIESIIAIHGLGTESPRTWEFKRSEGRVVNWLADEDMLPATVPEARIFTYDWNANYFQDAPVQTLLSHADTLLAHIAETRDVKSRPIIFIASCFGGLVLIEAINRAGQEGSPYRHVLLSTVGIVFLATPFNGADASREARWQVVVGGIMGEDTSTELIKDLERKHDLVHRRVQKFTEIANADAIRLHLYCFFETKKTEILRRVFPSNWARRFSTRFTHKILVTESSACLLGFPSLPLDVTHSGMNKFDGPGNSRYKLVKDQIRRMANDAWTALNRRQSCKSDQSLAPRQHWMVPFERNEGFVGREDVLRLLLDRISPSANKDACQRTVIQGLGGIGKTQIALEVAFRLRDADPSCSVFWVPAVDATTFENAYRDIGQQLRVAGLDDDKADVKALVQAAMSREDTGQWLLIIDNADDPELMFGSGALAQYLPCSTKGSILFTTRTREVTNQLDIYAAGIIEPTKMKREEAREMLQARLREDQVPDRASTDSLLDFLDDLPLAIRQASAYMFKTGISTARYLEYCLSSDATLVKLLSREFEDRSRYDRIKNPVATTWLISFEHISRDSRRAGEYLEFMCFLAERDIPISLLPAASDEIETEEAVGMLEAYGFVTRREEGESLDMHRLVRLAMWNWLREEGQARQRYCGVVQRLDEVFPFPKHENREIWMRYMAHAQRVVESDEECKDEEAMSGLLFNVAEALSMQGRYEGAAKLYRETLEAREEIFGKEDLSILDSMNNLASVLGNMGEYKEAEKIYRETLEVKEKVLGKEHPSTLDSMNNLAIALRNIGKYEEAEKMHRETLEAREKVLRKEHPSTLSSMNNLASVLGNMGEYEEAEKMYRETLEAREKMLGKGHLDTLDSMNNLANVLRKIGKYEEAEKMHRETLEVKEKVLGKEHPSTLDSMNNLALVLDNMGEYEEAEKMHREEWKLTEKVLGKEHPSTLDSMNNLANVLGNMGEYEEAEKMHRETLEAREKVLGKEHPSTLDSMNNLASVLGNMGEYKEAEKMYRETLELKEKVLGKEHPSTLDSMNNLAFVLGKIRKYEEAEKIHRETLEVKEKVLGKEHPSTLDSMNNLANVLGNMGEYEEAKKMHRETLEAREKVLGKEHPDTLSSINNLALVLGNMGEYEEAEKMHRETLEVKEKVLGKEHPSTLISMNNLANVLGNMSEYEEAEKMHREEWKLKQEVFMTNSMDRQRQNFDS</sequence>
<dbReference type="Pfam" id="PF00931">
    <property type="entry name" value="NB-ARC"/>
    <property type="match status" value="1"/>
</dbReference>
<gene>
    <name evidence="3" type="primary">NPHP3-3</name>
    <name evidence="3" type="ORF">Forpe1208_v006804</name>
</gene>
<dbReference type="SMART" id="SM00028">
    <property type="entry name" value="TPR"/>
    <property type="match status" value="12"/>
</dbReference>
<dbReference type="Pfam" id="PF13424">
    <property type="entry name" value="TPR_12"/>
    <property type="match status" value="4"/>
</dbReference>
<evidence type="ECO:0000256" key="1">
    <source>
        <dbReference type="PROSITE-ProRule" id="PRU00339"/>
    </source>
</evidence>
<dbReference type="PANTHER" id="PTHR46082:SF6">
    <property type="entry name" value="AAA+ ATPASE DOMAIN-CONTAINING PROTEIN-RELATED"/>
    <property type="match status" value="1"/>
</dbReference>
<reference evidence="3" key="1">
    <citation type="submission" date="2021-04" db="EMBL/GenBank/DDBJ databases">
        <title>First draft genome resource for Brassicaceae pathogens Fusarium oxysporum f. sp. raphani and Fusarium oxysporum f. sp. rapae.</title>
        <authorList>
            <person name="Asai S."/>
        </authorList>
    </citation>
    <scope>NUCLEOTIDE SEQUENCE</scope>
    <source>
        <strain evidence="3">Tf1208</strain>
    </source>
</reference>
<feature type="domain" description="NB-ARC" evidence="2">
    <location>
        <begin position="348"/>
        <end position="502"/>
    </location>
</feature>
<dbReference type="Proteomes" id="UP000694050">
    <property type="component" value="Unassembled WGS sequence"/>
</dbReference>
<dbReference type="NCBIfam" id="NF040586">
    <property type="entry name" value="FxSxx_TPR"/>
    <property type="match status" value="1"/>
</dbReference>
<keyword evidence="1" id="KW-0802">TPR repeat</keyword>
<feature type="repeat" description="TPR" evidence="1">
    <location>
        <begin position="842"/>
        <end position="875"/>
    </location>
</feature>
<feature type="repeat" description="TPR" evidence="1">
    <location>
        <begin position="1010"/>
        <end position="1043"/>
    </location>
</feature>
<name>A0A8J5PA06_FUSOX</name>
<proteinExistence type="predicted"/>
<dbReference type="InterPro" id="IPR002182">
    <property type="entry name" value="NB-ARC"/>
</dbReference>
<organism evidence="3 4">
    <name type="scientific">Fusarium oxysporum f. sp. rapae</name>
    <dbReference type="NCBI Taxonomy" id="485398"/>
    <lineage>
        <taxon>Eukaryota</taxon>
        <taxon>Fungi</taxon>
        <taxon>Dikarya</taxon>
        <taxon>Ascomycota</taxon>
        <taxon>Pezizomycotina</taxon>
        <taxon>Sordariomycetes</taxon>
        <taxon>Hypocreomycetidae</taxon>
        <taxon>Hypocreales</taxon>
        <taxon>Nectriaceae</taxon>
        <taxon>Fusarium</taxon>
        <taxon>Fusarium oxysporum species complex</taxon>
    </lineage>
</organism>
<dbReference type="EMBL" id="JAELUQ010000004">
    <property type="protein sequence ID" value="KAG7415557.1"/>
    <property type="molecule type" value="Genomic_DNA"/>
</dbReference>
<dbReference type="Pfam" id="PF13374">
    <property type="entry name" value="TPR_10"/>
    <property type="match status" value="4"/>
</dbReference>
<dbReference type="InterPro" id="IPR019734">
    <property type="entry name" value="TPR_rpt"/>
</dbReference>